<dbReference type="EMBL" id="LFYR01000555">
    <property type="protein sequence ID" value="KMZ73654.1"/>
    <property type="molecule type" value="Genomic_DNA"/>
</dbReference>
<evidence type="ECO:0000313" key="5">
    <source>
        <dbReference type="Proteomes" id="UP000036987"/>
    </source>
</evidence>
<dbReference type="PANTHER" id="PTHR23315:SF256">
    <property type="entry name" value="ARM REPEAT SUPERFAMILY PROTEIN"/>
    <property type="match status" value="1"/>
</dbReference>
<keyword evidence="1" id="KW-0833">Ubl conjugation pathway</keyword>
<dbReference type="InterPro" id="IPR016024">
    <property type="entry name" value="ARM-type_fold"/>
</dbReference>
<name>A0A0K9PXL8_ZOSMR</name>
<dbReference type="GO" id="GO:0005634">
    <property type="term" value="C:nucleus"/>
    <property type="evidence" value="ECO:0000318"/>
    <property type="project" value="GO_Central"/>
</dbReference>
<dbReference type="AlphaFoldDB" id="A0A0K9PXL8"/>
<sequence>MLGEKMEEAKEAGLLAILNIATRNERNKIILLQFGVLSSIVELLQSQSTRLRELATAGILTLSSPDSNKPLILASGAPSLLVEVIISGNIQGQVDAVTAMYNLSTCQQGFDARICLKSAFHLLALLKDCKKLSKFAEKATTLLDLLSTSQEGRDAITESEGSILTLVETVEDGSPLAAEYATSILLNICKSCRDKYRELILNEGPIPSLLLLTVHGTDRAQGLAHTLLQLLRDNSKQNRVSTEELQCMVYKIVSHVDGPEKALETAGNILKDVTGRDPVVGIVEMN</sequence>
<evidence type="ECO:0000313" key="4">
    <source>
        <dbReference type="EMBL" id="KMZ73654.1"/>
    </source>
</evidence>
<evidence type="ECO:0000256" key="2">
    <source>
        <dbReference type="PROSITE-ProRule" id="PRU00259"/>
    </source>
</evidence>
<dbReference type="SUPFAM" id="SSF48371">
    <property type="entry name" value="ARM repeat"/>
    <property type="match status" value="1"/>
</dbReference>
<dbReference type="SMART" id="SM00185">
    <property type="entry name" value="ARM"/>
    <property type="match status" value="3"/>
</dbReference>
<gene>
    <name evidence="4" type="ORF">ZOSMA_144G00140</name>
</gene>
<dbReference type="GO" id="GO:0005737">
    <property type="term" value="C:cytoplasm"/>
    <property type="evidence" value="ECO:0000318"/>
    <property type="project" value="GO_Central"/>
</dbReference>
<comment type="caution">
    <text evidence="4">The sequence shown here is derived from an EMBL/GenBank/DDBJ whole genome shotgun (WGS) entry which is preliminary data.</text>
</comment>
<keyword evidence="5" id="KW-1185">Reference proteome</keyword>
<evidence type="ECO:0000256" key="1">
    <source>
        <dbReference type="ARBA" id="ARBA00022786"/>
    </source>
</evidence>
<evidence type="ECO:0000259" key="3">
    <source>
        <dbReference type="Pfam" id="PF25598"/>
    </source>
</evidence>
<dbReference type="InterPro" id="IPR011989">
    <property type="entry name" value="ARM-like"/>
</dbReference>
<dbReference type="OMA" id="FDARICL"/>
<protein>
    <submittedName>
        <fullName evidence="4">U-box domain-containing protein</fullName>
    </submittedName>
</protein>
<dbReference type="Gene3D" id="1.25.10.10">
    <property type="entry name" value="Leucine-rich Repeat Variant"/>
    <property type="match status" value="1"/>
</dbReference>
<dbReference type="Proteomes" id="UP000036987">
    <property type="component" value="Unassembled WGS sequence"/>
</dbReference>
<dbReference type="InterPro" id="IPR000225">
    <property type="entry name" value="Armadillo"/>
</dbReference>
<dbReference type="PANTHER" id="PTHR23315">
    <property type="entry name" value="U BOX DOMAIN-CONTAINING"/>
    <property type="match status" value="1"/>
</dbReference>
<dbReference type="PROSITE" id="PS50176">
    <property type="entry name" value="ARM_REPEAT"/>
    <property type="match status" value="1"/>
</dbReference>
<organism evidence="4 5">
    <name type="scientific">Zostera marina</name>
    <name type="common">Eelgrass</name>
    <dbReference type="NCBI Taxonomy" id="29655"/>
    <lineage>
        <taxon>Eukaryota</taxon>
        <taxon>Viridiplantae</taxon>
        <taxon>Streptophyta</taxon>
        <taxon>Embryophyta</taxon>
        <taxon>Tracheophyta</taxon>
        <taxon>Spermatophyta</taxon>
        <taxon>Magnoliopsida</taxon>
        <taxon>Liliopsida</taxon>
        <taxon>Zosteraceae</taxon>
        <taxon>Zostera</taxon>
    </lineage>
</organism>
<reference evidence="5" key="1">
    <citation type="journal article" date="2016" name="Nature">
        <title>The genome of the seagrass Zostera marina reveals angiosperm adaptation to the sea.</title>
        <authorList>
            <person name="Olsen J.L."/>
            <person name="Rouze P."/>
            <person name="Verhelst B."/>
            <person name="Lin Y.-C."/>
            <person name="Bayer T."/>
            <person name="Collen J."/>
            <person name="Dattolo E."/>
            <person name="De Paoli E."/>
            <person name="Dittami S."/>
            <person name="Maumus F."/>
            <person name="Michel G."/>
            <person name="Kersting A."/>
            <person name="Lauritano C."/>
            <person name="Lohaus R."/>
            <person name="Toepel M."/>
            <person name="Tonon T."/>
            <person name="Vanneste K."/>
            <person name="Amirebrahimi M."/>
            <person name="Brakel J."/>
            <person name="Bostroem C."/>
            <person name="Chovatia M."/>
            <person name="Grimwood J."/>
            <person name="Jenkins J.W."/>
            <person name="Jueterbock A."/>
            <person name="Mraz A."/>
            <person name="Stam W.T."/>
            <person name="Tice H."/>
            <person name="Bornberg-Bauer E."/>
            <person name="Green P.J."/>
            <person name="Pearson G.A."/>
            <person name="Procaccini G."/>
            <person name="Duarte C.M."/>
            <person name="Schmutz J."/>
            <person name="Reusch T.B.H."/>
            <person name="Van de Peer Y."/>
        </authorList>
    </citation>
    <scope>NUCLEOTIDE SEQUENCE [LARGE SCALE GENOMIC DNA]</scope>
    <source>
        <strain evidence="5">cv. Finnish</strain>
    </source>
</reference>
<dbReference type="Pfam" id="PF25598">
    <property type="entry name" value="ARM_PUB"/>
    <property type="match status" value="1"/>
</dbReference>
<proteinExistence type="predicted"/>
<feature type="domain" description="U-box" evidence="3">
    <location>
        <begin position="16"/>
        <end position="239"/>
    </location>
</feature>
<feature type="repeat" description="ARM" evidence="2">
    <location>
        <begin position="35"/>
        <end position="77"/>
    </location>
</feature>
<accession>A0A0K9PXL8</accession>
<dbReference type="OrthoDB" id="7537227at2759"/>
<dbReference type="InterPro" id="IPR058678">
    <property type="entry name" value="ARM_PUB"/>
</dbReference>